<feature type="region of interest" description="Disordered" evidence="1">
    <location>
        <begin position="89"/>
        <end position="111"/>
    </location>
</feature>
<organism evidence="2 3">
    <name type="scientific">Bodo saltans</name>
    <name type="common">Flagellated protozoan</name>
    <dbReference type="NCBI Taxonomy" id="75058"/>
    <lineage>
        <taxon>Eukaryota</taxon>
        <taxon>Discoba</taxon>
        <taxon>Euglenozoa</taxon>
        <taxon>Kinetoplastea</taxon>
        <taxon>Metakinetoplastina</taxon>
        <taxon>Eubodonida</taxon>
        <taxon>Bodonidae</taxon>
        <taxon>Bodo</taxon>
    </lineage>
</organism>
<dbReference type="EMBL" id="CYKH01000027">
    <property type="protein sequence ID" value="CUE61480.1"/>
    <property type="molecule type" value="Genomic_DNA"/>
</dbReference>
<sequence>MTVRTTCTSAFAVVMSSRRRHRSQLLSGSMPCRTSSVLPTSAPWGSRRKRLGFLGGQEVGYGLRVKIAECNDAGKESSYDAESAALVTLDDGDETQLMPHESNPPPPRSPS</sequence>
<dbReference type="VEuPathDB" id="TriTrypDB:BSAL_49785"/>
<evidence type="ECO:0000313" key="3">
    <source>
        <dbReference type="Proteomes" id="UP000051952"/>
    </source>
</evidence>
<dbReference type="AlphaFoldDB" id="A0A0S4INK5"/>
<evidence type="ECO:0000313" key="2">
    <source>
        <dbReference type="EMBL" id="CUE61480.1"/>
    </source>
</evidence>
<proteinExistence type="predicted"/>
<evidence type="ECO:0000256" key="1">
    <source>
        <dbReference type="SAM" id="MobiDB-lite"/>
    </source>
</evidence>
<feature type="compositionally biased region" description="Pro residues" evidence="1">
    <location>
        <begin position="102"/>
        <end position="111"/>
    </location>
</feature>
<name>A0A0S4INK5_BODSA</name>
<dbReference type="Proteomes" id="UP000051952">
    <property type="component" value="Unassembled WGS sequence"/>
</dbReference>
<keyword evidence="3" id="KW-1185">Reference proteome</keyword>
<reference evidence="3" key="1">
    <citation type="submission" date="2015-09" db="EMBL/GenBank/DDBJ databases">
        <authorList>
            <consortium name="Pathogen Informatics"/>
        </authorList>
    </citation>
    <scope>NUCLEOTIDE SEQUENCE [LARGE SCALE GENOMIC DNA]</scope>
    <source>
        <strain evidence="3">Lake Konstanz</strain>
    </source>
</reference>
<protein>
    <submittedName>
        <fullName evidence="2">Uncharacterized protein</fullName>
    </submittedName>
</protein>
<accession>A0A0S4INK5</accession>
<gene>
    <name evidence="2" type="ORF">BSAL_49785</name>
</gene>